<dbReference type="AlphaFoldDB" id="A0A7U2EUB1"/>
<keyword evidence="2" id="KW-1185">Reference proteome</keyword>
<gene>
    <name evidence="1" type="ORF">JI435_426600</name>
</gene>
<dbReference type="EMBL" id="CP069023">
    <property type="protein sequence ID" value="QRC91219.1"/>
    <property type="molecule type" value="Genomic_DNA"/>
</dbReference>
<dbReference type="Proteomes" id="UP000663193">
    <property type="component" value="Chromosome 1"/>
</dbReference>
<reference evidence="2" key="1">
    <citation type="journal article" date="2021" name="BMC Genomics">
        <title>Chromosome-level genome assembly and manually-curated proteome of model necrotroph Parastagonospora nodorum Sn15 reveals a genome-wide trove of candidate effector homologs, and redundancy of virulence-related functions within an accessory chromosome.</title>
        <authorList>
            <person name="Bertazzoni S."/>
            <person name="Jones D.A.B."/>
            <person name="Phan H.T."/>
            <person name="Tan K.-C."/>
            <person name="Hane J.K."/>
        </authorList>
    </citation>
    <scope>NUCLEOTIDE SEQUENCE [LARGE SCALE GENOMIC DNA]</scope>
    <source>
        <strain evidence="2">SN15 / ATCC MYA-4574 / FGSC 10173)</strain>
    </source>
</reference>
<protein>
    <submittedName>
        <fullName evidence="1">Uncharacterized protein</fullName>
    </submittedName>
</protein>
<name>A0A7U2EUB1_PHANO</name>
<evidence type="ECO:0000313" key="2">
    <source>
        <dbReference type="Proteomes" id="UP000663193"/>
    </source>
</evidence>
<evidence type="ECO:0000313" key="1">
    <source>
        <dbReference type="EMBL" id="QRC91219.1"/>
    </source>
</evidence>
<sequence>MVGNIPRIGRQHTVRSLARLARVAAGQDLRFTDAALAEAAKRFSNDILQAWHGMIRGVDELDLDHFIVRLALAWLQA</sequence>
<proteinExistence type="predicted"/>
<dbReference type="VEuPathDB" id="FungiDB:JI435_426600"/>
<accession>A0A7U2EUB1</accession>
<organism evidence="1 2">
    <name type="scientific">Phaeosphaeria nodorum (strain SN15 / ATCC MYA-4574 / FGSC 10173)</name>
    <name type="common">Glume blotch fungus</name>
    <name type="synonym">Parastagonospora nodorum</name>
    <dbReference type="NCBI Taxonomy" id="321614"/>
    <lineage>
        <taxon>Eukaryota</taxon>
        <taxon>Fungi</taxon>
        <taxon>Dikarya</taxon>
        <taxon>Ascomycota</taxon>
        <taxon>Pezizomycotina</taxon>
        <taxon>Dothideomycetes</taxon>
        <taxon>Pleosporomycetidae</taxon>
        <taxon>Pleosporales</taxon>
        <taxon>Pleosporineae</taxon>
        <taxon>Phaeosphaeriaceae</taxon>
        <taxon>Parastagonospora</taxon>
    </lineage>
</organism>